<feature type="domain" description="Amidase" evidence="4">
    <location>
        <begin position="49"/>
        <end position="413"/>
    </location>
</feature>
<dbReference type="Pfam" id="PF01425">
    <property type="entry name" value="Amidase"/>
    <property type="match status" value="1"/>
</dbReference>
<protein>
    <recommendedName>
        <fullName evidence="3">Indoleacetamide hydrolase</fullName>
    </recommendedName>
</protein>
<dbReference type="InterPro" id="IPR036928">
    <property type="entry name" value="AS_sf"/>
</dbReference>
<reference evidence="5 6" key="1">
    <citation type="submission" date="2020-04" db="EMBL/GenBank/DDBJ databases">
        <title>Enterovirga sp. isolate from soil.</title>
        <authorList>
            <person name="Chea S."/>
            <person name="Kim D.-U."/>
        </authorList>
    </citation>
    <scope>NUCLEOTIDE SEQUENCE [LARGE SCALE GENOMIC DNA]</scope>
    <source>
        <strain evidence="5 6">DB1703</strain>
    </source>
</reference>
<evidence type="ECO:0000256" key="2">
    <source>
        <dbReference type="ARBA" id="ARBA00009199"/>
    </source>
</evidence>
<sequence>MMTEARFPDWTSLSPEERRSEAAASFRRLTELGPRLNATVEIIAPSRKPEAAGLLAGLPYATKDMLDRVGRPAGWGGVRADRPAPEATAEILERLDGAGAVEVAISAMTELAYEPSGYNALRGRTLNPWHPDAVSGGSSSGSAALVACGAVVLGLGSDTGGSVRIPAGCCGITGLKPTGGAPLDRAVMPLAPSMDAIGFMARSAAEIASVLPVVAPAAAADAGEPFTRAAILTDCLAQATAPVRRAFAAGTEALRAAGLEIGAAQLGGTLAEADGHALTVMQAESARSHDGFGEEHLPPTLARRLAKGREIADDILEASHGARSRVAEAFLSSLGGAEAALLPVMPIETPLAAETDPASAAFQPRVLYRMSQFTRFVNFLGLPALSLPCGFDERGVPIGLQMIGPAGSEARLLATAIRVQAMTDWHGRRPPALGDLP</sequence>
<dbReference type="InterPro" id="IPR023631">
    <property type="entry name" value="Amidase_dom"/>
</dbReference>
<name>A0A849IB40_9HYPH</name>
<gene>
    <name evidence="5" type="ORF">HJG44_13890</name>
</gene>
<comment type="similarity">
    <text evidence="2">Belongs to the amidase family.</text>
</comment>
<dbReference type="InterPro" id="IPR020556">
    <property type="entry name" value="Amidase_CS"/>
</dbReference>
<dbReference type="GO" id="GO:0003824">
    <property type="term" value="F:catalytic activity"/>
    <property type="evidence" value="ECO:0007669"/>
    <property type="project" value="InterPro"/>
</dbReference>
<dbReference type="PANTHER" id="PTHR11895:SF7">
    <property type="entry name" value="GLUTAMYL-TRNA(GLN) AMIDOTRANSFERASE SUBUNIT A, MITOCHONDRIAL"/>
    <property type="match status" value="1"/>
</dbReference>
<keyword evidence="6" id="KW-1185">Reference proteome</keyword>
<dbReference type="InterPro" id="IPR000120">
    <property type="entry name" value="Amidase"/>
</dbReference>
<comment type="function">
    <text evidence="1">Hydrolyzes indole-3-acetamide (IAM) into indole-3-acetic acid (IAA).</text>
</comment>
<evidence type="ECO:0000256" key="1">
    <source>
        <dbReference type="ARBA" id="ARBA00003871"/>
    </source>
</evidence>
<organism evidence="5 6">
    <name type="scientific">Enterovirga aerilata</name>
    <dbReference type="NCBI Taxonomy" id="2730920"/>
    <lineage>
        <taxon>Bacteria</taxon>
        <taxon>Pseudomonadati</taxon>
        <taxon>Pseudomonadota</taxon>
        <taxon>Alphaproteobacteria</taxon>
        <taxon>Hyphomicrobiales</taxon>
        <taxon>Methylobacteriaceae</taxon>
        <taxon>Enterovirga</taxon>
    </lineage>
</organism>
<dbReference type="SUPFAM" id="SSF75304">
    <property type="entry name" value="Amidase signature (AS) enzymes"/>
    <property type="match status" value="1"/>
</dbReference>
<evidence type="ECO:0000313" key="5">
    <source>
        <dbReference type="EMBL" id="NNM73475.1"/>
    </source>
</evidence>
<comment type="caution">
    <text evidence="5">The sequence shown here is derived from an EMBL/GenBank/DDBJ whole genome shotgun (WGS) entry which is preliminary data.</text>
</comment>
<dbReference type="EMBL" id="JABEPP010000003">
    <property type="protein sequence ID" value="NNM73475.1"/>
    <property type="molecule type" value="Genomic_DNA"/>
</dbReference>
<evidence type="ECO:0000256" key="3">
    <source>
        <dbReference type="ARBA" id="ARBA00021874"/>
    </source>
</evidence>
<proteinExistence type="inferred from homology"/>
<dbReference type="Proteomes" id="UP000564885">
    <property type="component" value="Unassembled WGS sequence"/>
</dbReference>
<dbReference type="Gene3D" id="3.90.1300.10">
    <property type="entry name" value="Amidase signature (AS) domain"/>
    <property type="match status" value="1"/>
</dbReference>
<dbReference type="AlphaFoldDB" id="A0A849IB40"/>
<dbReference type="PROSITE" id="PS00571">
    <property type="entry name" value="AMIDASES"/>
    <property type="match status" value="1"/>
</dbReference>
<accession>A0A849IB40</accession>
<evidence type="ECO:0000313" key="6">
    <source>
        <dbReference type="Proteomes" id="UP000564885"/>
    </source>
</evidence>
<evidence type="ECO:0000259" key="4">
    <source>
        <dbReference type="Pfam" id="PF01425"/>
    </source>
</evidence>
<dbReference type="PANTHER" id="PTHR11895">
    <property type="entry name" value="TRANSAMIDASE"/>
    <property type="match status" value="1"/>
</dbReference>
<dbReference type="RefSeq" id="WP_171218918.1">
    <property type="nucleotide sequence ID" value="NZ_JABEPP010000003.1"/>
</dbReference>